<dbReference type="Proteomes" id="UP000199705">
    <property type="component" value="Unassembled WGS sequence"/>
</dbReference>
<dbReference type="Pfam" id="PF01261">
    <property type="entry name" value="AP_endonuc_2"/>
    <property type="match status" value="1"/>
</dbReference>
<feature type="chain" id="PRO_5011741439" evidence="1">
    <location>
        <begin position="29"/>
        <end position="327"/>
    </location>
</feature>
<evidence type="ECO:0000313" key="4">
    <source>
        <dbReference type="Proteomes" id="UP000199705"/>
    </source>
</evidence>
<dbReference type="RefSeq" id="WP_091170234.1">
    <property type="nucleotide sequence ID" value="NZ_FNCG01000009.1"/>
</dbReference>
<sequence length="327" mass="36244">MKNISRKKFIASAAIAAAGLPFGLSALAKQSPLNTNLATGNPSPGEKIKVSIFSKHMHWLNYADMAALTVQLGFDGIDLTVRPDGHVLPERVADDLPKAVEAIEKAGLKVYTIVTNIKTADEKYAGPILKTASALGIKYYRTAWFNYDKATSVPANIRAINKQLVGLAGLNKRYGMHGGYQNHSGDLFGASQWDLWLSLEGLDPNYIGCQYDVRHATTEGADTWPVTLNLLKAYSKTINVKDFYWEKKGDKWQVKSVPLGEGMVDYKKYFSLLKQYNINGPMSLHCEYPLGGAEDGKRELSISKDEFSTALKKDLTRLRGWLAEYDL</sequence>
<proteinExistence type="predicted"/>
<keyword evidence="1" id="KW-0732">Signal</keyword>
<evidence type="ECO:0000259" key="2">
    <source>
        <dbReference type="Pfam" id="PF01261"/>
    </source>
</evidence>
<dbReference type="PANTHER" id="PTHR12110">
    <property type="entry name" value="HYDROXYPYRUVATE ISOMERASE"/>
    <property type="match status" value="1"/>
</dbReference>
<accession>A0A1G8CB70</accession>
<name>A0A1G8CB70_9SPHI</name>
<dbReference type="PROSITE" id="PS51318">
    <property type="entry name" value="TAT"/>
    <property type="match status" value="1"/>
</dbReference>
<reference evidence="4" key="1">
    <citation type="submission" date="2016-10" db="EMBL/GenBank/DDBJ databases">
        <authorList>
            <person name="Varghese N."/>
            <person name="Submissions S."/>
        </authorList>
    </citation>
    <scope>NUCLEOTIDE SEQUENCE [LARGE SCALE GENOMIC DNA]</scope>
    <source>
        <strain evidence="4">Gh-67</strain>
    </source>
</reference>
<dbReference type="InterPro" id="IPR050312">
    <property type="entry name" value="IolE/XylAMocC-like"/>
</dbReference>
<dbReference type="AlphaFoldDB" id="A0A1G8CB70"/>
<feature type="domain" description="Xylose isomerase-like TIM barrel" evidence="2">
    <location>
        <begin position="68"/>
        <end position="289"/>
    </location>
</feature>
<dbReference type="Gene3D" id="3.20.20.150">
    <property type="entry name" value="Divalent-metal-dependent TIM barrel enzymes"/>
    <property type="match status" value="1"/>
</dbReference>
<organism evidence="3 4">
    <name type="scientific">Mucilaginibacter gossypii</name>
    <dbReference type="NCBI Taxonomy" id="551996"/>
    <lineage>
        <taxon>Bacteria</taxon>
        <taxon>Pseudomonadati</taxon>
        <taxon>Bacteroidota</taxon>
        <taxon>Sphingobacteriia</taxon>
        <taxon>Sphingobacteriales</taxon>
        <taxon>Sphingobacteriaceae</taxon>
        <taxon>Mucilaginibacter</taxon>
    </lineage>
</organism>
<protein>
    <submittedName>
        <fullName evidence="3">Sugar phosphate isomerase/epimerase</fullName>
    </submittedName>
</protein>
<dbReference type="InterPro" id="IPR006311">
    <property type="entry name" value="TAT_signal"/>
</dbReference>
<keyword evidence="3" id="KW-0413">Isomerase</keyword>
<dbReference type="InterPro" id="IPR036237">
    <property type="entry name" value="Xyl_isomerase-like_sf"/>
</dbReference>
<gene>
    <name evidence="3" type="ORF">SAMN05192573_109173</name>
</gene>
<dbReference type="STRING" id="551996.SAMN05192573_109173"/>
<evidence type="ECO:0000313" key="3">
    <source>
        <dbReference type="EMBL" id="SDH42110.1"/>
    </source>
</evidence>
<evidence type="ECO:0000256" key="1">
    <source>
        <dbReference type="SAM" id="SignalP"/>
    </source>
</evidence>
<feature type="signal peptide" evidence="1">
    <location>
        <begin position="1"/>
        <end position="28"/>
    </location>
</feature>
<keyword evidence="4" id="KW-1185">Reference proteome</keyword>
<dbReference type="SUPFAM" id="SSF51658">
    <property type="entry name" value="Xylose isomerase-like"/>
    <property type="match status" value="1"/>
</dbReference>
<dbReference type="GO" id="GO:0016853">
    <property type="term" value="F:isomerase activity"/>
    <property type="evidence" value="ECO:0007669"/>
    <property type="project" value="UniProtKB-KW"/>
</dbReference>
<dbReference type="EMBL" id="FNCG01000009">
    <property type="protein sequence ID" value="SDH42110.1"/>
    <property type="molecule type" value="Genomic_DNA"/>
</dbReference>
<dbReference type="InterPro" id="IPR013022">
    <property type="entry name" value="Xyl_isomerase-like_TIM-brl"/>
</dbReference>
<dbReference type="PANTHER" id="PTHR12110:SF53">
    <property type="entry name" value="BLR5974 PROTEIN"/>
    <property type="match status" value="1"/>
</dbReference>